<dbReference type="GO" id="GO:0047372">
    <property type="term" value="F:monoacylglycerol lipase activity"/>
    <property type="evidence" value="ECO:0000318"/>
    <property type="project" value="GO_Central"/>
</dbReference>
<evidence type="ECO:0000256" key="2">
    <source>
        <dbReference type="ARBA" id="ARBA00022963"/>
    </source>
</evidence>
<evidence type="ECO:0000256" key="3">
    <source>
        <dbReference type="ARBA" id="ARBA00023098"/>
    </source>
</evidence>
<dbReference type="Gramene" id="Potri.019G014398.1.v4.1">
    <property type="protein sequence ID" value="Potri.019G014398.1.v4.1"/>
    <property type="gene ID" value="Potri.019G014398.v4.1"/>
</dbReference>
<evidence type="ECO:0000259" key="6">
    <source>
        <dbReference type="PROSITE" id="PS51635"/>
    </source>
</evidence>
<feature type="short sequence motif" description="GXGXXG" evidence="4">
    <location>
        <begin position="29"/>
        <end position="34"/>
    </location>
</feature>
<accession>A0A3N7FCJ6</accession>
<organism evidence="7">
    <name type="scientific">Populus trichocarpa</name>
    <name type="common">Western balsam poplar</name>
    <name type="synonym">Populus balsamifera subsp. trichocarpa</name>
    <dbReference type="NCBI Taxonomy" id="3694"/>
    <lineage>
        <taxon>Eukaryota</taxon>
        <taxon>Viridiplantae</taxon>
        <taxon>Streptophyta</taxon>
        <taxon>Embryophyta</taxon>
        <taxon>Tracheophyta</taxon>
        <taxon>Spermatophyta</taxon>
        <taxon>Magnoliopsida</taxon>
        <taxon>eudicotyledons</taxon>
        <taxon>Gunneridae</taxon>
        <taxon>Pentapetalae</taxon>
        <taxon>rosids</taxon>
        <taxon>fabids</taxon>
        <taxon>Malpighiales</taxon>
        <taxon>Salicaceae</taxon>
        <taxon>Saliceae</taxon>
        <taxon>Populus</taxon>
    </lineage>
</organism>
<feature type="active site" description="Nucleophile" evidence="4">
    <location>
        <position position="71"/>
    </location>
</feature>
<feature type="short sequence motif" description="DGA/G" evidence="4">
    <location>
        <begin position="299"/>
        <end position="301"/>
    </location>
</feature>
<dbReference type="PANTHER" id="PTHR32176">
    <property type="entry name" value="XYLOSE ISOMERASE"/>
    <property type="match status" value="1"/>
</dbReference>
<dbReference type="InterPro" id="IPR016035">
    <property type="entry name" value="Acyl_Trfase/lysoPLipase"/>
</dbReference>
<keyword evidence="3 4" id="KW-0443">Lipid metabolism</keyword>
<feature type="short sequence motif" description="GXSXG" evidence="4">
    <location>
        <begin position="69"/>
        <end position="73"/>
    </location>
</feature>
<comment type="domain">
    <text evidence="5">The nitrogen atoms of the two glycine residues in the GGXR motif define the oxyanion hole, and stabilize the oxyanion that forms during the nucleophilic attack by the catalytic serine during substrate cleavage.</text>
</comment>
<comment type="function">
    <text evidence="5">Lipolytic acyl hydrolase (LAH).</text>
</comment>
<evidence type="ECO:0000256" key="4">
    <source>
        <dbReference type="PROSITE-ProRule" id="PRU01161"/>
    </source>
</evidence>
<dbReference type="SUPFAM" id="SSF52151">
    <property type="entry name" value="FabD/lysophospholipase-like"/>
    <property type="match status" value="1"/>
</dbReference>
<dbReference type="Gene3D" id="3.40.1090.10">
    <property type="entry name" value="Cytosolic phospholipase A2 catalytic domain"/>
    <property type="match status" value="1"/>
</dbReference>
<gene>
    <name evidence="7" type="ORF">POPTR_T051200</name>
</gene>
<dbReference type="Pfam" id="PF01734">
    <property type="entry name" value="Patatin"/>
    <property type="match status" value="1"/>
</dbReference>
<sequence length="456" mass="50554">MATRSEHLCNTMFVNGSDEELITILSIDGGGVRGIIPGTVLAFLESKLQELDPENKDVRIADYFDYIAGTSTGGLIAAMITAPNDQKRPLFAAKDINDFYHKNAAVIFPQKTEPDVGTLLGELVTTLKESNQIPNAAKDIAKFNLEESEQILQFVETYNGKSSGDKLMRSSFPDIIRSIWSLILTLWYPRYDGGHLRDIIQKLLKETMLSESLTNVIIPSFDIKLLQPTVFCTSKAKHEKSMDVQLSEVCLGSSAAPTYLPPRYFSTTTELKQVCHGTSIFDRHPPRTLKTSREYNLVDGGVAVNNPTFLAICEAMKEKKINARKLLVLSLGTGSSKGTNKLEVGSPDTAWGLVNWFFGPEQSRPLTDVLMAGSNEMVEIYTSSFFQFSGLEDNYIRIQVDNLTYAEASMDNSSKENLDNLEKIGKELVEANKEKLIKLAERLSAIRHASRSSLSG</sequence>
<dbReference type="InParanoid" id="A0A3N7FCJ6"/>
<proteinExistence type="inferred from homology"/>
<dbReference type="OrthoDB" id="1658288at2759"/>
<evidence type="ECO:0000313" key="7">
    <source>
        <dbReference type="EMBL" id="RQO93392.1"/>
    </source>
</evidence>
<feature type="active site" description="Proton acceptor" evidence="4">
    <location>
        <position position="299"/>
    </location>
</feature>
<dbReference type="EC" id="3.1.1.-" evidence="5"/>
<dbReference type="AlphaFoldDB" id="A0A3N7FCJ6"/>
<dbReference type="GO" id="GO:0004620">
    <property type="term" value="F:phospholipase activity"/>
    <property type="evidence" value="ECO:0000318"/>
    <property type="project" value="GO_Central"/>
</dbReference>
<protein>
    <recommendedName>
        <fullName evidence="5">Patatin</fullName>
        <ecNumber evidence="5">3.1.1.-</ecNumber>
    </recommendedName>
</protein>
<dbReference type="EMBL" id="KZ623362">
    <property type="protein sequence ID" value="RQO93392.1"/>
    <property type="molecule type" value="Genomic_DNA"/>
</dbReference>
<evidence type="ECO:0000256" key="5">
    <source>
        <dbReference type="RuleBase" id="RU361262"/>
    </source>
</evidence>
<dbReference type="GO" id="GO:0016042">
    <property type="term" value="P:lipid catabolic process"/>
    <property type="evidence" value="ECO:0007669"/>
    <property type="project" value="UniProtKB-UniRule"/>
</dbReference>
<dbReference type="SMR" id="A0A3N7FCJ6"/>
<name>A0A3N7FCJ6_POPTR</name>
<reference evidence="7" key="2">
    <citation type="submission" date="2017-07" db="EMBL/GenBank/DDBJ databases">
        <title>WGS assembly of Populus trichocarpa.</title>
        <authorList>
            <person name="Tuskan G."/>
            <person name="Difazio S."/>
            <person name="Jansson S."/>
            <person name="Bohlmann J."/>
            <person name="Grigoriev I."/>
            <person name="Hellsten U."/>
            <person name="Putnam N."/>
            <person name="Ralph S."/>
            <person name="Rombauts S."/>
            <person name="Salamov A."/>
            <person name="Schein J."/>
            <person name="Sterck L."/>
            <person name="Aerts A."/>
            <person name="Bhalerao R."/>
            <person name="Bhalerao R."/>
            <person name="Blaudez D."/>
            <person name="Boerjan W."/>
            <person name="Brun A."/>
            <person name="Brunner A."/>
            <person name="Busov V."/>
            <person name="Campbell M."/>
            <person name="Carlson J."/>
            <person name="Chalot M."/>
            <person name="Chapman J."/>
            <person name="Chen G."/>
            <person name="Cooper D."/>
            <person name="Coutinho P."/>
            <person name="Couturier J."/>
            <person name="Covert S."/>
            <person name="Cronk Q."/>
            <person name="Cunningham R."/>
            <person name="Davis J."/>
            <person name="Degroeve S."/>
            <person name="Dejardin A."/>
            <person name="Depamphilis C."/>
            <person name="Detter J."/>
            <person name="Dirks B."/>
            <person name="Dubchak I."/>
            <person name="Duplessis S."/>
            <person name="Ehlting J."/>
            <person name="Ellis B."/>
            <person name="Gendler K."/>
            <person name="Goodstein D."/>
            <person name="Gribskov M."/>
            <person name="Grimwood J."/>
            <person name="Groover A."/>
            <person name="Gunter L."/>
            <person name="Hamberger B."/>
            <person name="Heinze B."/>
            <person name="Helariutta Y."/>
            <person name="Henrissat B."/>
            <person name="Holligan D."/>
            <person name="Holt R."/>
            <person name="Huang W."/>
            <person name="Islam-Faridi N."/>
            <person name="Jones S."/>
            <person name="Jones-Rhoades M."/>
            <person name="Jorgensen R."/>
            <person name="Joshi C."/>
            <person name="Kangasjarvi J."/>
            <person name="Karlsson J."/>
            <person name="Kelleher C."/>
            <person name="Kirkpatrick R."/>
            <person name="Kirst M."/>
            <person name="Kohler A."/>
            <person name="Kalluri U."/>
            <person name="Larimer F."/>
            <person name="Leebens-Mack J."/>
            <person name="Leple J."/>
            <person name="Locascio P."/>
            <person name="Lou Y."/>
            <person name="Lucas S."/>
            <person name="Martin F."/>
            <person name="Montanini B."/>
            <person name="Napoli C."/>
            <person name="Nelson D."/>
            <person name="Nelson C."/>
            <person name="Nieminen K."/>
            <person name="Nilsson O."/>
            <person name="Pereda V."/>
            <person name="Peter G."/>
            <person name="Philippe R."/>
            <person name="Pilate G."/>
            <person name="Poliakov A."/>
            <person name="Razumovskaya J."/>
            <person name="Richardson P."/>
            <person name="Rinaldi C."/>
            <person name="Ritland K."/>
            <person name="Rouze P."/>
            <person name="Ryaboy D."/>
            <person name="Schmutz J."/>
            <person name="Schrader J."/>
            <person name="Segerman B."/>
            <person name="Shin H."/>
            <person name="Siddiqui A."/>
            <person name="Sterky F."/>
            <person name="Terry A."/>
            <person name="Tsai C."/>
            <person name="Uberbacher E."/>
            <person name="Unneberg P."/>
            <person name="Vahala J."/>
            <person name="Wall K."/>
            <person name="Wessler S."/>
            <person name="Yang G."/>
            <person name="Yin T."/>
            <person name="Douglas C."/>
            <person name="Marra M."/>
            <person name="Sandberg G."/>
            <person name="Van De Peer Y."/>
            <person name="Rokhsar D."/>
        </authorList>
    </citation>
    <scope>NUCLEOTIDE SEQUENCE</scope>
    <source>
        <strain evidence="7">Nisqually-1</strain>
    </source>
</reference>
<comment type="similarity">
    <text evidence="1 5">Belongs to the patatin family.</text>
</comment>
<dbReference type="PROSITE" id="PS51635">
    <property type="entry name" value="PNPLA"/>
    <property type="match status" value="1"/>
</dbReference>
<reference evidence="7" key="1">
    <citation type="journal article" date="2006" name="Science">
        <title>The genome of black cottonwood, Populus trichocarpa (Torr. &amp; Gray).</title>
        <authorList>
            <person name="Tuskan G.A."/>
            <person name="Difazio S."/>
            <person name="Jansson S."/>
            <person name="Bohlmann J."/>
            <person name="Grigoriev I."/>
            <person name="Hellsten U."/>
            <person name="Putnam N."/>
            <person name="Ralph S."/>
            <person name="Rombauts S."/>
            <person name="Salamov A."/>
            <person name="Schein J."/>
            <person name="Sterck L."/>
            <person name="Aerts A."/>
            <person name="Bhalerao R.R."/>
            <person name="Bhalerao R.P."/>
            <person name="Blaudez D."/>
            <person name="Boerjan W."/>
            <person name="Brun A."/>
            <person name="Brunner A."/>
            <person name="Busov V."/>
            <person name="Campbell M."/>
            <person name="Carlson J."/>
            <person name="Chalot M."/>
            <person name="Chapman J."/>
            <person name="Chen G.L."/>
            <person name="Cooper D."/>
            <person name="Coutinho P.M."/>
            <person name="Couturier J."/>
            <person name="Covert S."/>
            <person name="Cronk Q."/>
            <person name="Cunningham R."/>
            <person name="Davis J."/>
            <person name="Degroeve S."/>
            <person name="Dejardin A."/>
            <person name="Depamphilis C."/>
            <person name="Detter J."/>
            <person name="Dirks B."/>
            <person name="Dubchak I."/>
            <person name="Duplessis S."/>
            <person name="Ehlting J."/>
            <person name="Ellis B."/>
            <person name="Gendler K."/>
            <person name="Goodstein D."/>
            <person name="Gribskov M."/>
            <person name="Grimwood J."/>
            <person name="Groover A."/>
            <person name="Gunter L."/>
            <person name="Hamberger B."/>
            <person name="Heinze B."/>
            <person name="Helariutta Y."/>
            <person name="Henrissat B."/>
            <person name="Holligan D."/>
            <person name="Holt R."/>
            <person name="Huang W."/>
            <person name="Islam-Faridi N."/>
            <person name="Jones S."/>
            <person name="Jones-Rhoades M."/>
            <person name="Jorgensen R."/>
            <person name="Joshi C."/>
            <person name="Kangasjarvi J."/>
            <person name="Karlsson J."/>
            <person name="Kelleher C."/>
            <person name="Kirkpatrick R."/>
            <person name="Kirst M."/>
            <person name="Kohler A."/>
            <person name="Kalluri U."/>
            <person name="Larimer F."/>
            <person name="Leebens-Mack J."/>
            <person name="Leple J.C."/>
            <person name="Locascio P."/>
            <person name="Lou Y."/>
            <person name="Lucas S."/>
            <person name="Martin F."/>
            <person name="Montanini B."/>
            <person name="Napoli C."/>
            <person name="Nelson D.R."/>
            <person name="Nelson C."/>
            <person name="Nieminen K."/>
            <person name="Nilsson O."/>
            <person name="Pereda V."/>
            <person name="Peter G."/>
            <person name="Philippe R."/>
            <person name="Pilate G."/>
            <person name="Poliakov A."/>
            <person name="Razumovskaya J."/>
            <person name="Richardson P."/>
            <person name="Rinaldi C."/>
            <person name="Ritland K."/>
            <person name="Rouze P."/>
            <person name="Ryaboy D."/>
            <person name="Schmutz J."/>
            <person name="Schrader J."/>
            <person name="Segerman B."/>
            <person name="Shin H."/>
            <person name="Siddiqui A."/>
            <person name="Sterky F."/>
            <person name="Terry A."/>
            <person name="Tsai C.J."/>
            <person name="Uberbacher E."/>
            <person name="Unneberg P."/>
            <person name="Vahala J."/>
            <person name="Wall K."/>
            <person name="Wessler S."/>
            <person name="Yang G."/>
            <person name="Yin T."/>
            <person name="Douglas C."/>
            <person name="Marra M."/>
            <person name="Sandberg G."/>
            <person name="Van de Peer Y."/>
            <person name="Rokhsar D."/>
        </authorList>
    </citation>
    <scope>NUCLEOTIDE SEQUENCE [LARGE SCALE GENOMIC DNA]</scope>
    <source>
        <strain evidence="7">Nisqually-1</strain>
    </source>
</reference>
<evidence type="ECO:0000256" key="1">
    <source>
        <dbReference type="ARBA" id="ARBA00010240"/>
    </source>
</evidence>
<keyword evidence="2 4" id="KW-0442">Lipid degradation</keyword>
<keyword evidence="4 5" id="KW-0378">Hydrolase</keyword>
<dbReference type="InterPro" id="IPR002641">
    <property type="entry name" value="PNPLA_dom"/>
</dbReference>
<feature type="domain" description="PNPLA" evidence="6">
    <location>
        <begin position="25"/>
        <end position="312"/>
    </location>
</feature>
<dbReference type="PANTHER" id="PTHR32176:SF116">
    <property type="entry name" value="PATATIN"/>
    <property type="match status" value="1"/>
</dbReference>